<evidence type="ECO:0000313" key="3">
    <source>
        <dbReference type="Proteomes" id="UP001372834"/>
    </source>
</evidence>
<name>A0AAN8S6W4_POLSC</name>
<comment type="caution">
    <text evidence="2">The sequence shown here is derived from an EMBL/GenBank/DDBJ whole genome shotgun (WGS) entry which is preliminary data.</text>
</comment>
<reference evidence="2 3" key="1">
    <citation type="submission" date="2023-10" db="EMBL/GenBank/DDBJ databases">
        <title>Genomes of two closely related lineages of the louse Polyplax serrata with different host specificities.</title>
        <authorList>
            <person name="Martinu J."/>
            <person name="Tarabai H."/>
            <person name="Stefka J."/>
            <person name="Hypsa V."/>
        </authorList>
    </citation>
    <scope>NUCLEOTIDE SEQUENCE [LARGE SCALE GENOMIC DNA]</scope>
    <source>
        <strain evidence="2">HR10_N</strain>
    </source>
</reference>
<evidence type="ECO:0000256" key="1">
    <source>
        <dbReference type="SAM" id="MobiDB-lite"/>
    </source>
</evidence>
<dbReference type="AlphaFoldDB" id="A0AAN8S6W4"/>
<proteinExistence type="predicted"/>
<sequence>MQYFREIEAIRRPGSPQLEVTKVRGSWRDYLDPVEYSDVDYLYNGFIEYDFGYHFEYDEDECDMDACDFEPFSDTCEDCENEGGHSDTDMESLDLTLFEPNQSETTQHCCCQCFNRNHSKAGFGYLMISREIGKSDKELQIGHKPSNSVKETRIPLVTWEPYFCVLLQDEQTLTAYRSEELSIFPGTSSRRSVPYKIGDALFVDLPRIRLDGGAKAFRQRWGYEVSPPPTLMEVEEEGEEREGAGECETVSLKEDGHQPALSPTGKR</sequence>
<organism evidence="2 3">
    <name type="scientific">Polyplax serrata</name>
    <name type="common">Common mouse louse</name>
    <dbReference type="NCBI Taxonomy" id="468196"/>
    <lineage>
        <taxon>Eukaryota</taxon>
        <taxon>Metazoa</taxon>
        <taxon>Ecdysozoa</taxon>
        <taxon>Arthropoda</taxon>
        <taxon>Hexapoda</taxon>
        <taxon>Insecta</taxon>
        <taxon>Pterygota</taxon>
        <taxon>Neoptera</taxon>
        <taxon>Paraneoptera</taxon>
        <taxon>Psocodea</taxon>
        <taxon>Troctomorpha</taxon>
        <taxon>Phthiraptera</taxon>
        <taxon>Anoplura</taxon>
        <taxon>Polyplacidae</taxon>
        <taxon>Polyplax</taxon>
    </lineage>
</organism>
<evidence type="ECO:0000313" key="2">
    <source>
        <dbReference type="EMBL" id="KAK6631664.1"/>
    </source>
</evidence>
<dbReference type="EMBL" id="JAWJWE010000008">
    <property type="protein sequence ID" value="KAK6631664.1"/>
    <property type="molecule type" value="Genomic_DNA"/>
</dbReference>
<gene>
    <name evidence="2" type="ORF">RUM43_013728</name>
</gene>
<dbReference type="Proteomes" id="UP001372834">
    <property type="component" value="Unassembled WGS sequence"/>
</dbReference>
<accession>A0AAN8S6W4</accession>
<feature type="region of interest" description="Disordered" evidence="1">
    <location>
        <begin position="230"/>
        <end position="267"/>
    </location>
</feature>
<protein>
    <submittedName>
        <fullName evidence="2">Uncharacterized protein</fullName>
    </submittedName>
</protein>